<feature type="non-terminal residue" evidence="2">
    <location>
        <position position="289"/>
    </location>
</feature>
<sequence length="289" mass="34641">MLAIIGHAVGFLIFLAHRRVLSFVRRHRLRVLYLIRDNWGPPFVVLFPGLLHLLHPCVSWIPWTYYYFLCRHGYLPDLWQIRRSLVLSLPSMQLRVVSMILVPLAIHCVTISIYTVIVLLRSLPSTVRAVAPEHHISYILVFTILDMAVYHLVAVVFFADFEVILMGPDVKHWIRHRESQIFTSTEARREVWEFYRLSRERHSNWRITQSKEFHKLTRLLWSTASTTWEALHWVQKLLIVAPAILFYGHYYIMPVVIPRVRNVQIWLRIEYEKYRRRQAVYRRYLQESV</sequence>
<evidence type="ECO:0000313" key="2">
    <source>
        <dbReference type="EMBL" id="KAJ7618465.1"/>
    </source>
</evidence>
<dbReference type="AlphaFoldDB" id="A0AAD7BE72"/>
<dbReference type="EMBL" id="JARKIF010000019">
    <property type="protein sequence ID" value="KAJ7618465.1"/>
    <property type="molecule type" value="Genomic_DNA"/>
</dbReference>
<keyword evidence="1" id="KW-1133">Transmembrane helix</keyword>
<accession>A0AAD7BE72</accession>
<gene>
    <name evidence="2" type="ORF">FB45DRAFT_931706</name>
</gene>
<evidence type="ECO:0000313" key="3">
    <source>
        <dbReference type="Proteomes" id="UP001221142"/>
    </source>
</evidence>
<keyword evidence="1" id="KW-0472">Membrane</keyword>
<feature type="transmembrane region" description="Helical" evidence="1">
    <location>
        <begin position="137"/>
        <end position="159"/>
    </location>
</feature>
<name>A0AAD7BE72_9AGAR</name>
<proteinExistence type="predicted"/>
<comment type="caution">
    <text evidence="2">The sequence shown here is derived from an EMBL/GenBank/DDBJ whole genome shotgun (WGS) entry which is preliminary data.</text>
</comment>
<dbReference type="Proteomes" id="UP001221142">
    <property type="component" value="Unassembled WGS sequence"/>
</dbReference>
<evidence type="ECO:0000256" key="1">
    <source>
        <dbReference type="SAM" id="Phobius"/>
    </source>
</evidence>
<reference evidence="2" key="1">
    <citation type="submission" date="2023-03" db="EMBL/GenBank/DDBJ databases">
        <title>Massive genome expansion in bonnet fungi (Mycena s.s.) driven by repeated elements and novel gene families across ecological guilds.</title>
        <authorList>
            <consortium name="Lawrence Berkeley National Laboratory"/>
            <person name="Harder C.B."/>
            <person name="Miyauchi S."/>
            <person name="Viragh M."/>
            <person name="Kuo A."/>
            <person name="Thoen E."/>
            <person name="Andreopoulos B."/>
            <person name="Lu D."/>
            <person name="Skrede I."/>
            <person name="Drula E."/>
            <person name="Henrissat B."/>
            <person name="Morin E."/>
            <person name="Kohler A."/>
            <person name="Barry K."/>
            <person name="LaButti K."/>
            <person name="Morin E."/>
            <person name="Salamov A."/>
            <person name="Lipzen A."/>
            <person name="Mereny Z."/>
            <person name="Hegedus B."/>
            <person name="Baldrian P."/>
            <person name="Stursova M."/>
            <person name="Weitz H."/>
            <person name="Taylor A."/>
            <person name="Grigoriev I.V."/>
            <person name="Nagy L.G."/>
            <person name="Martin F."/>
            <person name="Kauserud H."/>
        </authorList>
    </citation>
    <scope>NUCLEOTIDE SEQUENCE</scope>
    <source>
        <strain evidence="2">9284</strain>
    </source>
</reference>
<keyword evidence="1" id="KW-0812">Transmembrane</keyword>
<feature type="transmembrane region" description="Helical" evidence="1">
    <location>
        <begin position="96"/>
        <end position="117"/>
    </location>
</feature>
<organism evidence="2 3">
    <name type="scientific">Roridomyces roridus</name>
    <dbReference type="NCBI Taxonomy" id="1738132"/>
    <lineage>
        <taxon>Eukaryota</taxon>
        <taxon>Fungi</taxon>
        <taxon>Dikarya</taxon>
        <taxon>Basidiomycota</taxon>
        <taxon>Agaricomycotina</taxon>
        <taxon>Agaricomycetes</taxon>
        <taxon>Agaricomycetidae</taxon>
        <taxon>Agaricales</taxon>
        <taxon>Marasmiineae</taxon>
        <taxon>Mycenaceae</taxon>
        <taxon>Roridomyces</taxon>
    </lineage>
</organism>
<keyword evidence="3" id="KW-1185">Reference proteome</keyword>
<feature type="transmembrane region" description="Helical" evidence="1">
    <location>
        <begin position="42"/>
        <end position="68"/>
    </location>
</feature>
<protein>
    <submittedName>
        <fullName evidence="2">Uncharacterized protein</fullName>
    </submittedName>
</protein>